<dbReference type="Gene3D" id="4.10.950.10">
    <property type="entry name" value="Ribosomal protein L2, domain 3"/>
    <property type="match status" value="1"/>
</dbReference>
<dbReference type="AlphaFoldDB" id="A0A088CKK8"/>
<evidence type="ECO:0000256" key="3">
    <source>
        <dbReference type="ARBA" id="ARBA00022980"/>
    </source>
</evidence>
<feature type="domain" description="Large ribosomal subunit protein uL2 RNA-binding" evidence="8">
    <location>
        <begin position="44"/>
        <end position="120"/>
    </location>
</feature>
<gene>
    <name evidence="5 9" type="primary">rpl2</name>
</gene>
<reference evidence="9" key="1">
    <citation type="journal article" date="2014" name="BMC Genomics">
        <title>Six newly sequenced chloroplast genomes from prasinophyte green algae provide insights into the relationships among prasinophyte lineages and the diversity of streamlined genome architecture in picoplanktonic species.</title>
        <authorList>
            <person name="Lemieux C."/>
            <person name="Otis C."/>
            <person name="Turmel M."/>
        </authorList>
    </citation>
    <scope>NUCLEOTIDE SEQUENCE</scope>
</reference>
<dbReference type="SMART" id="SM01382">
    <property type="entry name" value="Ribosomal_L2_C"/>
    <property type="match status" value="1"/>
</dbReference>
<evidence type="ECO:0000256" key="2">
    <source>
        <dbReference type="ARBA" id="ARBA00011838"/>
    </source>
</evidence>
<keyword evidence="3 5" id="KW-0689">Ribosomal protein</keyword>
<evidence type="ECO:0000256" key="6">
    <source>
        <dbReference type="SAM" id="MobiDB-lite"/>
    </source>
</evidence>
<organism evidence="9">
    <name type="scientific">prasinophyte sp. MBIC10622</name>
    <dbReference type="NCBI Taxonomy" id="156113"/>
    <lineage>
        <taxon>Eukaryota</taxon>
        <taxon>Viridiplantae</taxon>
        <taxon>Chlorophyta</taxon>
    </lineage>
</organism>
<dbReference type="Pfam" id="PF03947">
    <property type="entry name" value="Ribosomal_L2_C"/>
    <property type="match status" value="1"/>
</dbReference>
<keyword evidence="4 5" id="KW-0687">Ribonucleoprotein</keyword>
<keyword evidence="9" id="KW-0150">Chloroplast</keyword>
<keyword evidence="9" id="KW-0934">Plastid</keyword>
<protein>
    <recommendedName>
        <fullName evidence="5">Large ribosomal subunit protein uL2c</fullName>
    </recommendedName>
</protein>
<feature type="compositionally biased region" description="Polar residues" evidence="6">
    <location>
        <begin position="45"/>
        <end position="54"/>
    </location>
</feature>
<feature type="region of interest" description="Disordered" evidence="6">
    <location>
        <begin position="218"/>
        <end position="257"/>
    </location>
</feature>
<geneLocation type="chloroplast" evidence="9"/>
<dbReference type="GO" id="GO:0032543">
    <property type="term" value="P:mitochondrial translation"/>
    <property type="evidence" value="ECO:0007669"/>
    <property type="project" value="TreeGrafter"/>
</dbReference>
<dbReference type="InterPro" id="IPR022669">
    <property type="entry name" value="Ribosomal_uL2_C"/>
</dbReference>
<comment type="similarity">
    <text evidence="1 5">Belongs to the universal ribosomal protein uL2 family.</text>
</comment>
<evidence type="ECO:0000259" key="7">
    <source>
        <dbReference type="SMART" id="SM01382"/>
    </source>
</evidence>
<dbReference type="PANTHER" id="PTHR13691">
    <property type="entry name" value="RIBOSOMAL PROTEIN L2"/>
    <property type="match status" value="1"/>
</dbReference>
<dbReference type="GO" id="GO:0019843">
    <property type="term" value="F:rRNA binding"/>
    <property type="evidence" value="ECO:0007669"/>
    <property type="project" value="UniProtKB-UniRule"/>
</dbReference>
<dbReference type="InterPro" id="IPR022671">
    <property type="entry name" value="Ribosomal_uL2_CS"/>
</dbReference>
<dbReference type="PANTHER" id="PTHR13691:SF5">
    <property type="entry name" value="LARGE RIBOSOMAL SUBUNIT PROTEIN UL2M"/>
    <property type="match status" value="1"/>
</dbReference>
<dbReference type="EMBL" id="KJ746602">
    <property type="protein sequence ID" value="AID67864.1"/>
    <property type="molecule type" value="Genomic_DNA"/>
</dbReference>
<dbReference type="Pfam" id="PF00181">
    <property type="entry name" value="Ribosomal_L2_N"/>
    <property type="match status" value="1"/>
</dbReference>
<dbReference type="HAMAP" id="MF_01320_B">
    <property type="entry name" value="Ribosomal_uL2_B"/>
    <property type="match status" value="1"/>
</dbReference>
<name>A0A088CKK8_9CHLO</name>
<dbReference type="NCBIfam" id="TIGR01171">
    <property type="entry name" value="rplB_bact"/>
    <property type="match status" value="1"/>
</dbReference>
<dbReference type="InterPro" id="IPR022666">
    <property type="entry name" value="Ribosomal_uL2_RNA-bd_dom"/>
</dbReference>
<dbReference type="InterPro" id="IPR008991">
    <property type="entry name" value="Translation_prot_SH3-like_sf"/>
</dbReference>
<dbReference type="SUPFAM" id="SSF50104">
    <property type="entry name" value="Translation proteins SH3-like domain"/>
    <property type="match status" value="1"/>
</dbReference>
<dbReference type="GO" id="GO:0005762">
    <property type="term" value="C:mitochondrial large ribosomal subunit"/>
    <property type="evidence" value="ECO:0007669"/>
    <property type="project" value="TreeGrafter"/>
</dbReference>
<dbReference type="SUPFAM" id="SSF50249">
    <property type="entry name" value="Nucleic acid-binding proteins"/>
    <property type="match status" value="1"/>
</dbReference>
<evidence type="ECO:0000313" key="9">
    <source>
        <dbReference type="EMBL" id="AID67864.1"/>
    </source>
</evidence>
<dbReference type="PIRSF" id="PIRSF002158">
    <property type="entry name" value="Ribosomal_L2"/>
    <property type="match status" value="1"/>
</dbReference>
<dbReference type="InterPro" id="IPR002171">
    <property type="entry name" value="Ribosomal_uL2"/>
</dbReference>
<dbReference type="InterPro" id="IPR012340">
    <property type="entry name" value="NA-bd_OB-fold"/>
</dbReference>
<evidence type="ECO:0000256" key="4">
    <source>
        <dbReference type="ARBA" id="ARBA00023274"/>
    </source>
</evidence>
<dbReference type="InterPro" id="IPR014726">
    <property type="entry name" value="Ribosomal_uL2_dom3"/>
</dbReference>
<dbReference type="SMART" id="SM01383">
    <property type="entry name" value="Ribosomal_L2"/>
    <property type="match status" value="1"/>
</dbReference>
<comment type="subcellular location">
    <subcellularLocation>
        <location evidence="5">Plastid</location>
        <location evidence="5">Chloroplast</location>
    </subcellularLocation>
</comment>
<accession>A0A088CKK8</accession>
<dbReference type="GO" id="GO:0009507">
    <property type="term" value="C:chloroplast"/>
    <property type="evidence" value="ECO:0007669"/>
    <property type="project" value="UniProtKB-SubCell"/>
</dbReference>
<feature type="domain" description="Large ribosomal subunit protein uL2 C-terminal" evidence="7">
    <location>
        <begin position="126"/>
        <end position="255"/>
    </location>
</feature>
<comment type="subunit">
    <text evidence="2 5">Part of the 50S ribosomal subunit.</text>
</comment>
<dbReference type="InterPro" id="IPR005880">
    <property type="entry name" value="Ribosomal_uL2_bac/org-type"/>
</dbReference>
<dbReference type="Gene3D" id="2.40.50.140">
    <property type="entry name" value="Nucleic acid-binding proteins"/>
    <property type="match status" value="1"/>
</dbReference>
<dbReference type="Gene3D" id="2.30.30.30">
    <property type="match status" value="1"/>
</dbReference>
<feature type="region of interest" description="Disordered" evidence="6">
    <location>
        <begin position="27"/>
        <end position="56"/>
    </location>
</feature>
<evidence type="ECO:0000259" key="8">
    <source>
        <dbReference type="SMART" id="SM01383"/>
    </source>
</evidence>
<dbReference type="PROSITE" id="PS00467">
    <property type="entry name" value="RIBOSOMAL_L2"/>
    <property type="match status" value="1"/>
</dbReference>
<sequence>MGIRIYNAFTPGTRFCALSDFSTLTKGVKSPSRRNTKGMNRAYGRNNQGRSTIKNRGGGHKRLYRTILFKRDRFTQNFSVTSIEYDPNRTAYIARLSDNEGTEKYILAPRYLKTDQVLTSGSTASFTIGNAMSLATIPVGSEVHNIELYPKQGGKLARAAGASAQVIAKDGKYATLRLPSGEVRLVLQSCWATFGQVGNEDWINLRDGKAGRKRWRGIGPHVRGSAKNPCDHPHGGGEGRAPVGRARPVTPWGKPALGTRTRAKHRYSNKLILRRAG</sequence>
<dbReference type="InterPro" id="IPR014722">
    <property type="entry name" value="Rib_uL2_dom2"/>
</dbReference>
<proteinExistence type="inferred from homology"/>
<evidence type="ECO:0000256" key="5">
    <source>
        <dbReference type="HAMAP-Rule" id="MF_01320"/>
    </source>
</evidence>
<dbReference type="GO" id="GO:0003735">
    <property type="term" value="F:structural constituent of ribosome"/>
    <property type="evidence" value="ECO:0007669"/>
    <property type="project" value="InterPro"/>
</dbReference>
<dbReference type="FunFam" id="2.30.30.30:FF:000001">
    <property type="entry name" value="50S ribosomal protein L2"/>
    <property type="match status" value="1"/>
</dbReference>
<dbReference type="GO" id="GO:0016740">
    <property type="term" value="F:transferase activity"/>
    <property type="evidence" value="ECO:0007669"/>
    <property type="project" value="InterPro"/>
</dbReference>
<dbReference type="FunFam" id="4.10.950.10:FF:000001">
    <property type="entry name" value="50S ribosomal protein L2"/>
    <property type="match status" value="1"/>
</dbReference>
<evidence type="ECO:0000256" key="1">
    <source>
        <dbReference type="ARBA" id="ARBA00005636"/>
    </source>
</evidence>